<dbReference type="InterPro" id="IPR036412">
    <property type="entry name" value="HAD-like_sf"/>
</dbReference>
<dbReference type="SFLD" id="SFLDG01137">
    <property type="entry name" value="C1.6.1:_Phosphoserine_Phosphat"/>
    <property type="match status" value="1"/>
</dbReference>
<sequence length="270" mass="29228">MQFVVSLPDGLPSEKFSTLVAEVSQKQGADIAIQRDDLDRWMRRLVVFDMDSTLIQQEVIDELAKLAGVEDQVKVITEAAMSGELDFFGSLKSRVALLKGHNAEDLFAKVIANLVYTPGAKKLCSCLRKLGYKMAVISGGFLPVAKEVQKHLGLDYAFANSLEVEETTGLLTGRTTGPVVTPQRKRALLATIANVEGCEIQQTIAVGDGANDIPMLHAAGLGIAFCAKPKVQAVSQFRINQMDLSTVLHLIGVSERAMERLDVGEGWAIS</sequence>
<evidence type="ECO:0000256" key="8">
    <source>
        <dbReference type="ARBA" id="ARBA00022842"/>
    </source>
</evidence>
<evidence type="ECO:0000256" key="7">
    <source>
        <dbReference type="ARBA" id="ARBA00022801"/>
    </source>
</evidence>
<dbReference type="Proteomes" id="UP000654075">
    <property type="component" value="Unassembled WGS sequence"/>
</dbReference>
<keyword evidence="6" id="KW-0479">Metal-binding</keyword>
<evidence type="ECO:0000256" key="10">
    <source>
        <dbReference type="ARBA" id="ARBA00031693"/>
    </source>
</evidence>
<dbReference type="PANTHER" id="PTHR43344:SF2">
    <property type="entry name" value="PHOSPHOSERINE PHOSPHATASE"/>
    <property type="match status" value="1"/>
</dbReference>
<feature type="active site" description="Nucleophile" evidence="11">
    <location>
        <position position="49"/>
    </location>
</feature>
<keyword evidence="8" id="KW-0460">Magnesium</keyword>
<dbReference type="InterPro" id="IPR023214">
    <property type="entry name" value="HAD_sf"/>
</dbReference>
<dbReference type="EC" id="3.1.3.3" evidence="4"/>
<name>A0A813DTM1_POLGL</name>
<evidence type="ECO:0000256" key="4">
    <source>
        <dbReference type="ARBA" id="ARBA00012640"/>
    </source>
</evidence>
<dbReference type="OrthoDB" id="27226at2759"/>
<keyword evidence="9" id="KW-0718">Serine biosynthesis</keyword>
<keyword evidence="7" id="KW-0378">Hydrolase</keyword>
<dbReference type="GO" id="GO:0036424">
    <property type="term" value="F:L-phosphoserine phosphatase activity"/>
    <property type="evidence" value="ECO:0007669"/>
    <property type="project" value="InterPro"/>
</dbReference>
<accession>A0A813DTM1</accession>
<keyword evidence="13" id="KW-1185">Reference proteome</keyword>
<evidence type="ECO:0000256" key="1">
    <source>
        <dbReference type="ARBA" id="ARBA00001946"/>
    </source>
</evidence>
<dbReference type="GO" id="GO:0006564">
    <property type="term" value="P:L-serine biosynthetic process"/>
    <property type="evidence" value="ECO:0007669"/>
    <property type="project" value="UniProtKB-KW"/>
</dbReference>
<protein>
    <recommendedName>
        <fullName evidence="4">phosphoserine phosphatase</fullName>
        <ecNumber evidence="4">3.1.3.3</ecNumber>
    </recommendedName>
    <alternativeName>
        <fullName evidence="10">O-phosphoserine phosphohydrolase</fullName>
    </alternativeName>
</protein>
<dbReference type="UniPathway" id="UPA00135">
    <property type="reaction ID" value="UER00198"/>
</dbReference>
<comment type="pathway">
    <text evidence="2">Amino-acid biosynthesis; L-serine biosynthesis; L-serine from 3-phospho-D-glycerate: step 3/3.</text>
</comment>
<evidence type="ECO:0000256" key="11">
    <source>
        <dbReference type="PIRSR" id="PIRSR604469-1"/>
    </source>
</evidence>
<proteinExistence type="inferred from homology"/>
<evidence type="ECO:0000256" key="3">
    <source>
        <dbReference type="ARBA" id="ARBA00009184"/>
    </source>
</evidence>
<dbReference type="InterPro" id="IPR004469">
    <property type="entry name" value="PSP"/>
</dbReference>
<evidence type="ECO:0000256" key="9">
    <source>
        <dbReference type="ARBA" id="ARBA00023299"/>
    </source>
</evidence>
<reference evidence="12" key="1">
    <citation type="submission" date="2021-02" db="EMBL/GenBank/DDBJ databases">
        <authorList>
            <person name="Dougan E. K."/>
            <person name="Rhodes N."/>
            <person name="Thang M."/>
            <person name="Chan C."/>
        </authorList>
    </citation>
    <scope>NUCLEOTIDE SEQUENCE</scope>
</reference>
<gene>
    <name evidence="12" type="ORF">PGLA1383_LOCUS9958</name>
</gene>
<dbReference type="SFLD" id="SFLDG01136">
    <property type="entry name" value="C1.6:_Phosphoserine_Phosphatas"/>
    <property type="match status" value="1"/>
</dbReference>
<evidence type="ECO:0000313" key="13">
    <source>
        <dbReference type="Proteomes" id="UP000654075"/>
    </source>
</evidence>
<dbReference type="AlphaFoldDB" id="A0A813DTM1"/>
<dbReference type="GO" id="GO:0005737">
    <property type="term" value="C:cytoplasm"/>
    <property type="evidence" value="ECO:0007669"/>
    <property type="project" value="TreeGrafter"/>
</dbReference>
<comment type="similarity">
    <text evidence="3">Belongs to the HAD-like hydrolase superfamily. SerB family.</text>
</comment>
<dbReference type="GO" id="GO:0000287">
    <property type="term" value="F:magnesium ion binding"/>
    <property type="evidence" value="ECO:0007669"/>
    <property type="project" value="TreeGrafter"/>
</dbReference>
<comment type="caution">
    <text evidence="12">The sequence shown here is derived from an EMBL/GenBank/DDBJ whole genome shotgun (WGS) entry which is preliminary data.</text>
</comment>
<dbReference type="NCBIfam" id="TIGR01488">
    <property type="entry name" value="HAD-SF-IB"/>
    <property type="match status" value="1"/>
</dbReference>
<dbReference type="SFLD" id="SFLDS00003">
    <property type="entry name" value="Haloacid_Dehalogenase"/>
    <property type="match status" value="1"/>
</dbReference>
<dbReference type="Gene3D" id="3.40.50.1000">
    <property type="entry name" value="HAD superfamily/HAD-like"/>
    <property type="match status" value="1"/>
</dbReference>
<organism evidence="12 13">
    <name type="scientific">Polarella glacialis</name>
    <name type="common">Dinoflagellate</name>
    <dbReference type="NCBI Taxonomy" id="89957"/>
    <lineage>
        <taxon>Eukaryota</taxon>
        <taxon>Sar</taxon>
        <taxon>Alveolata</taxon>
        <taxon>Dinophyceae</taxon>
        <taxon>Suessiales</taxon>
        <taxon>Suessiaceae</taxon>
        <taxon>Polarella</taxon>
    </lineage>
</organism>
<evidence type="ECO:0000313" key="12">
    <source>
        <dbReference type="EMBL" id="CAE8591276.1"/>
    </source>
</evidence>
<dbReference type="SUPFAM" id="SSF56784">
    <property type="entry name" value="HAD-like"/>
    <property type="match status" value="1"/>
</dbReference>
<evidence type="ECO:0000256" key="6">
    <source>
        <dbReference type="ARBA" id="ARBA00022723"/>
    </source>
</evidence>
<dbReference type="Pfam" id="PF00702">
    <property type="entry name" value="Hydrolase"/>
    <property type="match status" value="1"/>
</dbReference>
<comment type="cofactor">
    <cofactor evidence="1">
        <name>Mg(2+)</name>
        <dbReference type="ChEBI" id="CHEBI:18420"/>
    </cofactor>
</comment>
<evidence type="ECO:0000256" key="5">
    <source>
        <dbReference type="ARBA" id="ARBA00022605"/>
    </source>
</evidence>
<dbReference type="InterPro" id="IPR050582">
    <property type="entry name" value="HAD-like_SerB"/>
</dbReference>
<feature type="active site" description="Proton donor" evidence="11">
    <location>
        <position position="51"/>
    </location>
</feature>
<dbReference type="NCBIfam" id="TIGR00338">
    <property type="entry name" value="serB"/>
    <property type="match status" value="1"/>
</dbReference>
<dbReference type="SFLD" id="SFLDF00029">
    <property type="entry name" value="phosphoserine_phosphatase"/>
    <property type="match status" value="1"/>
</dbReference>
<dbReference type="PANTHER" id="PTHR43344">
    <property type="entry name" value="PHOSPHOSERINE PHOSPHATASE"/>
    <property type="match status" value="1"/>
</dbReference>
<dbReference type="OMA" id="DICMIRR"/>
<keyword evidence="5" id="KW-0028">Amino-acid biosynthesis</keyword>
<evidence type="ECO:0000256" key="2">
    <source>
        <dbReference type="ARBA" id="ARBA00005135"/>
    </source>
</evidence>
<dbReference type="EMBL" id="CAJNNV010004817">
    <property type="protein sequence ID" value="CAE8591276.1"/>
    <property type="molecule type" value="Genomic_DNA"/>
</dbReference>